<reference evidence="10" key="1">
    <citation type="journal article" date="2015" name="Nature">
        <title>Complex archaea that bridge the gap between prokaryotes and eukaryotes.</title>
        <authorList>
            <person name="Spang A."/>
            <person name="Saw J.H."/>
            <person name="Jorgensen S.L."/>
            <person name="Zaremba-Niedzwiedzka K."/>
            <person name="Martijn J."/>
            <person name="Lind A.E."/>
            <person name="van Eijk R."/>
            <person name="Schleper C."/>
            <person name="Guy L."/>
            <person name="Ettema T.J."/>
        </authorList>
    </citation>
    <scope>NUCLEOTIDE SEQUENCE</scope>
</reference>
<dbReference type="AlphaFoldDB" id="A0A0F9A2U2"/>
<dbReference type="SUPFAM" id="SSF55781">
    <property type="entry name" value="GAF domain-like"/>
    <property type="match status" value="1"/>
</dbReference>
<dbReference type="InterPro" id="IPR035965">
    <property type="entry name" value="PAS-like_dom_sf"/>
</dbReference>
<evidence type="ECO:0000256" key="7">
    <source>
        <dbReference type="SAM" id="MobiDB-lite"/>
    </source>
</evidence>
<keyword evidence="1" id="KW-0597">Phosphoprotein</keyword>
<dbReference type="InterPro" id="IPR000700">
    <property type="entry name" value="PAS-assoc_C"/>
</dbReference>
<evidence type="ECO:0000256" key="1">
    <source>
        <dbReference type="ARBA" id="ARBA00022553"/>
    </source>
</evidence>
<feature type="region of interest" description="Disordered" evidence="7">
    <location>
        <begin position="299"/>
        <end position="318"/>
    </location>
</feature>
<dbReference type="NCBIfam" id="TIGR00229">
    <property type="entry name" value="sensory_box"/>
    <property type="match status" value="1"/>
</dbReference>
<proteinExistence type="predicted"/>
<feature type="domain" description="PAC" evidence="9">
    <location>
        <begin position="158"/>
        <end position="221"/>
    </location>
</feature>
<evidence type="ECO:0000256" key="3">
    <source>
        <dbReference type="ARBA" id="ARBA00022741"/>
    </source>
</evidence>
<feature type="domain" description="PAS" evidence="8">
    <location>
        <begin position="101"/>
        <end position="171"/>
    </location>
</feature>
<keyword evidence="4" id="KW-0418">Kinase</keyword>
<keyword evidence="6" id="KW-0902">Two-component regulatory system</keyword>
<dbReference type="InterPro" id="IPR000014">
    <property type="entry name" value="PAS"/>
</dbReference>
<dbReference type="GO" id="GO:0005524">
    <property type="term" value="F:ATP binding"/>
    <property type="evidence" value="ECO:0007669"/>
    <property type="project" value="UniProtKB-KW"/>
</dbReference>
<dbReference type="PROSITE" id="PS50112">
    <property type="entry name" value="PAS"/>
    <property type="match status" value="1"/>
</dbReference>
<feature type="compositionally biased region" description="Basic and acidic residues" evidence="7">
    <location>
        <begin position="306"/>
        <end position="318"/>
    </location>
</feature>
<dbReference type="Gene3D" id="3.30.450.40">
    <property type="match status" value="1"/>
</dbReference>
<organism evidence="10">
    <name type="scientific">marine sediment metagenome</name>
    <dbReference type="NCBI Taxonomy" id="412755"/>
    <lineage>
        <taxon>unclassified sequences</taxon>
        <taxon>metagenomes</taxon>
        <taxon>ecological metagenomes</taxon>
    </lineage>
</organism>
<dbReference type="EMBL" id="LAZR01060050">
    <property type="protein sequence ID" value="KKK66501.1"/>
    <property type="molecule type" value="Genomic_DNA"/>
</dbReference>
<dbReference type="PANTHER" id="PTHR43065">
    <property type="entry name" value="SENSOR HISTIDINE KINASE"/>
    <property type="match status" value="1"/>
</dbReference>
<dbReference type="Gene3D" id="3.30.450.20">
    <property type="entry name" value="PAS domain"/>
    <property type="match status" value="1"/>
</dbReference>
<dbReference type="PANTHER" id="PTHR43065:SF10">
    <property type="entry name" value="PEROXIDE STRESS-ACTIVATED HISTIDINE KINASE MAK3"/>
    <property type="match status" value="1"/>
</dbReference>
<evidence type="ECO:0000259" key="8">
    <source>
        <dbReference type="PROSITE" id="PS50112"/>
    </source>
</evidence>
<sequence>AMVLKASRVISGEILLGSLLEKMMKIVIEVSGAQRGLLILEKNGKFYIEAEGNAGTGKISLLQELEFIKSGELSHTVTNYVIRTKENIILNDAVEEELRRSEEMARSLLDALKDSLILIDPDGSILNLNRTAARGFGRPIEEIIGLNLWDLLGPDPAKDKKVSVEKAVQSGRALRVVSGHQGIMEDIVICPVFDSEGHVTKIAILIRDITEQSKVKDQVKIQEKQLLKSDRLVFMGELSAGVAHEINTPNHAVMLSVAYISKAYPDILSVLDDCYSDDEDLRIGGLEYDEFRKTLPEAVDLGPGGDHTDRDTGHGNWF</sequence>
<dbReference type="SUPFAM" id="SSF55785">
    <property type="entry name" value="PYP-like sensor domain (PAS domain)"/>
    <property type="match status" value="1"/>
</dbReference>
<dbReference type="Gene3D" id="1.10.287.130">
    <property type="match status" value="1"/>
</dbReference>
<dbReference type="SMART" id="SM00091">
    <property type="entry name" value="PAS"/>
    <property type="match status" value="1"/>
</dbReference>
<evidence type="ECO:0000256" key="2">
    <source>
        <dbReference type="ARBA" id="ARBA00022679"/>
    </source>
</evidence>
<gene>
    <name evidence="10" type="ORF">LCGC14_2963470</name>
</gene>
<evidence type="ECO:0000259" key="9">
    <source>
        <dbReference type="PROSITE" id="PS50113"/>
    </source>
</evidence>
<evidence type="ECO:0000313" key="10">
    <source>
        <dbReference type="EMBL" id="KKK66501.1"/>
    </source>
</evidence>
<keyword evidence="5" id="KW-0067">ATP-binding</keyword>
<dbReference type="GO" id="GO:0016301">
    <property type="term" value="F:kinase activity"/>
    <property type="evidence" value="ECO:0007669"/>
    <property type="project" value="UniProtKB-KW"/>
</dbReference>
<accession>A0A0F9A2U2</accession>
<dbReference type="Pfam" id="PF13426">
    <property type="entry name" value="PAS_9"/>
    <property type="match status" value="1"/>
</dbReference>
<dbReference type="CDD" id="cd00130">
    <property type="entry name" value="PAS"/>
    <property type="match status" value="1"/>
</dbReference>
<dbReference type="InterPro" id="IPR029016">
    <property type="entry name" value="GAF-like_dom_sf"/>
</dbReference>
<evidence type="ECO:0008006" key="11">
    <source>
        <dbReference type="Google" id="ProtNLM"/>
    </source>
</evidence>
<comment type="caution">
    <text evidence="10">The sequence shown here is derived from an EMBL/GenBank/DDBJ whole genome shotgun (WGS) entry which is preliminary data.</text>
</comment>
<evidence type="ECO:0000256" key="4">
    <source>
        <dbReference type="ARBA" id="ARBA00022777"/>
    </source>
</evidence>
<dbReference type="PROSITE" id="PS50113">
    <property type="entry name" value="PAC"/>
    <property type="match status" value="1"/>
</dbReference>
<keyword evidence="2" id="KW-0808">Transferase</keyword>
<feature type="non-terminal residue" evidence="10">
    <location>
        <position position="1"/>
    </location>
</feature>
<dbReference type="GO" id="GO:0000160">
    <property type="term" value="P:phosphorelay signal transduction system"/>
    <property type="evidence" value="ECO:0007669"/>
    <property type="project" value="UniProtKB-KW"/>
</dbReference>
<evidence type="ECO:0000256" key="5">
    <source>
        <dbReference type="ARBA" id="ARBA00022840"/>
    </source>
</evidence>
<name>A0A0F9A2U2_9ZZZZ</name>
<protein>
    <recommendedName>
        <fullName evidence="11">PAS domain-containing protein</fullName>
    </recommendedName>
</protein>
<keyword evidence="3" id="KW-0547">Nucleotide-binding</keyword>
<evidence type="ECO:0000256" key="6">
    <source>
        <dbReference type="ARBA" id="ARBA00023012"/>
    </source>
</evidence>